<dbReference type="AlphaFoldDB" id="A0A6G1BI11"/>
<evidence type="ECO:0000313" key="2">
    <source>
        <dbReference type="Proteomes" id="UP000479710"/>
    </source>
</evidence>
<proteinExistence type="predicted"/>
<evidence type="ECO:0000313" key="1">
    <source>
        <dbReference type="EMBL" id="KAF0887560.1"/>
    </source>
</evidence>
<comment type="caution">
    <text evidence="1">The sequence shown here is derived from an EMBL/GenBank/DDBJ whole genome shotgun (WGS) entry which is preliminary data.</text>
</comment>
<reference evidence="1 2" key="1">
    <citation type="submission" date="2019-11" db="EMBL/GenBank/DDBJ databases">
        <title>Whole genome sequence of Oryza granulata.</title>
        <authorList>
            <person name="Li W."/>
        </authorList>
    </citation>
    <scope>NUCLEOTIDE SEQUENCE [LARGE SCALE GENOMIC DNA]</scope>
    <source>
        <strain evidence="2">cv. Menghai</strain>
        <tissue evidence="1">Leaf</tissue>
    </source>
</reference>
<sequence>MTVALHDTAMSEGRGMRRGALEPVASPCLSHQEGRKGDCGGRVQFFMADRTPHVTREAFSADGLLLSTGPPARLPLKFVGSVWMVVVL</sequence>
<keyword evidence="2" id="KW-1185">Reference proteome</keyword>
<protein>
    <submittedName>
        <fullName evidence="1">Uncharacterized protein</fullName>
    </submittedName>
</protein>
<organism evidence="1 2">
    <name type="scientific">Oryza meyeriana var. granulata</name>
    <dbReference type="NCBI Taxonomy" id="110450"/>
    <lineage>
        <taxon>Eukaryota</taxon>
        <taxon>Viridiplantae</taxon>
        <taxon>Streptophyta</taxon>
        <taxon>Embryophyta</taxon>
        <taxon>Tracheophyta</taxon>
        <taxon>Spermatophyta</taxon>
        <taxon>Magnoliopsida</taxon>
        <taxon>Liliopsida</taxon>
        <taxon>Poales</taxon>
        <taxon>Poaceae</taxon>
        <taxon>BOP clade</taxon>
        <taxon>Oryzoideae</taxon>
        <taxon>Oryzeae</taxon>
        <taxon>Oryzinae</taxon>
        <taxon>Oryza</taxon>
        <taxon>Oryza meyeriana</taxon>
    </lineage>
</organism>
<name>A0A6G1BI11_9ORYZ</name>
<accession>A0A6G1BI11</accession>
<dbReference type="EMBL" id="SPHZ02000012">
    <property type="protein sequence ID" value="KAF0887560.1"/>
    <property type="molecule type" value="Genomic_DNA"/>
</dbReference>
<dbReference type="Proteomes" id="UP000479710">
    <property type="component" value="Unassembled WGS sequence"/>
</dbReference>
<gene>
    <name evidence="1" type="ORF">E2562_002282</name>
</gene>